<sequence>MKLNDIRITTPPLVSRHLTRWQQLVTSSWLVGLISGESIAAAPSSDWRLFEVGCDAAALFLLSHIPGAGYLDTNQLEHGPLWNKVPDQALLQLLLDNGIRHDTTVMLYGRNNLAAARAAHLMLYAGVKDVRLLDGGFAAWNDMALPVARGAPLQYRAVSDFGADFPAHPEYLIETHQAKALLQQKDGALVSIRTWNEFIGKTSGYSYIEAKGDIPGTRWGRAGDDDDVNSMSDFHNPDGTMKAPNEICAFWGKAGIHSGQKTAFYCGTGWRASLAFFYAWLMNWERISVYDGGWCEWSSDPSNPIVSGVRPL</sequence>
<dbReference type="InterPro" id="IPR045078">
    <property type="entry name" value="TST/MPST-like"/>
</dbReference>
<dbReference type="Proteomes" id="UP001595530">
    <property type="component" value="Unassembled WGS sequence"/>
</dbReference>
<protein>
    <submittedName>
        <fullName evidence="4">Sulfurtransferase</fullName>
        <ecNumber evidence="4">2.8.1.-</ecNumber>
    </submittedName>
</protein>
<dbReference type="PROSITE" id="PS50206">
    <property type="entry name" value="RHODANESE_3"/>
    <property type="match status" value="2"/>
</dbReference>
<dbReference type="InterPro" id="IPR001763">
    <property type="entry name" value="Rhodanese-like_dom"/>
</dbReference>
<gene>
    <name evidence="4" type="ORF">ACFOFO_03130</name>
</gene>
<evidence type="ECO:0000256" key="2">
    <source>
        <dbReference type="ARBA" id="ARBA00022737"/>
    </source>
</evidence>
<evidence type="ECO:0000256" key="1">
    <source>
        <dbReference type="ARBA" id="ARBA00022679"/>
    </source>
</evidence>
<dbReference type="Gene3D" id="3.40.250.10">
    <property type="entry name" value="Rhodanese-like domain"/>
    <property type="match status" value="2"/>
</dbReference>
<evidence type="ECO:0000259" key="3">
    <source>
        <dbReference type="PROSITE" id="PS50206"/>
    </source>
</evidence>
<organism evidence="4 5">
    <name type="scientific">Undibacterium arcticum</name>
    <dbReference type="NCBI Taxonomy" id="1762892"/>
    <lineage>
        <taxon>Bacteria</taxon>
        <taxon>Pseudomonadati</taxon>
        <taxon>Pseudomonadota</taxon>
        <taxon>Betaproteobacteria</taxon>
        <taxon>Burkholderiales</taxon>
        <taxon>Oxalobacteraceae</taxon>
        <taxon>Undibacterium</taxon>
    </lineage>
</organism>
<evidence type="ECO:0000313" key="5">
    <source>
        <dbReference type="Proteomes" id="UP001595530"/>
    </source>
</evidence>
<keyword evidence="1 4" id="KW-0808">Transferase</keyword>
<dbReference type="InterPro" id="IPR001307">
    <property type="entry name" value="Thiosulphate_STrfase_CS"/>
</dbReference>
<dbReference type="SUPFAM" id="SSF52821">
    <property type="entry name" value="Rhodanese/Cell cycle control phosphatase"/>
    <property type="match status" value="2"/>
</dbReference>
<dbReference type="RefSeq" id="WP_390326163.1">
    <property type="nucleotide sequence ID" value="NZ_JBHRTP010000008.1"/>
</dbReference>
<dbReference type="PROSITE" id="PS00380">
    <property type="entry name" value="RHODANESE_1"/>
    <property type="match status" value="1"/>
</dbReference>
<dbReference type="SMART" id="SM00450">
    <property type="entry name" value="RHOD"/>
    <property type="match status" value="2"/>
</dbReference>
<accession>A0ABV7EYW2</accession>
<dbReference type="EC" id="2.8.1.-" evidence="4"/>
<proteinExistence type="predicted"/>
<dbReference type="PANTHER" id="PTHR11364">
    <property type="entry name" value="THIOSULFATE SULFERTANSFERASE"/>
    <property type="match status" value="1"/>
</dbReference>
<feature type="domain" description="Rhodanese" evidence="3">
    <location>
        <begin position="231"/>
        <end position="306"/>
    </location>
</feature>
<feature type="domain" description="Rhodanese" evidence="3">
    <location>
        <begin position="55"/>
        <end position="149"/>
    </location>
</feature>
<dbReference type="InterPro" id="IPR036873">
    <property type="entry name" value="Rhodanese-like_dom_sf"/>
</dbReference>
<dbReference type="PANTHER" id="PTHR11364:SF27">
    <property type="entry name" value="SULFURTRANSFERASE"/>
    <property type="match status" value="1"/>
</dbReference>
<name>A0ABV7EYW2_9BURK</name>
<reference evidence="5" key="1">
    <citation type="journal article" date="2019" name="Int. J. Syst. Evol. Microbiol.">
        <title>The Global Catalogue of Microorganisms (GCM) 10K type strain sequencing project: providing services to taxonomists for standard genome sequencing and annotation.</title>
        <authorList>
            <consortium name="The Broad Institute Genomics Platform"/>
            <consortium name="The Broad Institute Genome Sequencing Center for Infectious Disease"/>
            <person name="Wu L."/>
            <person name="Ma J."/>
        </authorList>
    </citation>
    <scope>NUCLEOTIDE SEQUENCE [LARGE SCALE GENOMIC DNA]</scope>
    <source>
        <strain evidence="5">KCTC 42986</strain>
    </source>
</reference>
<evidence type="ECO:0000313" key="4">
    <source>
        <dbReference type="EMBL" id="MFC3106960.1"/>
    </source>
</evidence>
<dbReference type="GO" id="GO:0016740">
    <property type="term" value="F:transferase activity"/>
    <property type="evidence" value="ECO:0007669"/>
    <property type="project" value="UniProtKB-KW"/>
</dbReference>
<keyword evidence="2" id="KW-0677">Repeat</keyword>
<dbReference type="EMBL" id="JBHRTP010000008">
    <property type="protein sequence ID" value="MFC3106960.1"/>
    <property type="molecule type" value="Genomic_DNA"/>
</dbReference>
<comment type="caution">
    <text evidence="4">The sequence shown here is derived from an EMBL/GenBank/DDBJ whole genome shotgun (WGS) entry which is preliminary data.</text>
</comment>
<dbReference type="Pfam" id="PF00581">
    <property type="entry name" value="Rhodanese"/>
    <property type="match status" value="2"/>
</dbReference>
<keyword evidence="5" id="KW-1185">Reference proteome</keyword>